<dbReference type="AlphaFoldDB" id="A0AB37GEM1"/>
<accession>A0AB37GEM1</accession>
<protein>
    <recommendedName>
        <fullName evidence="3">Phosphoribosyltransferase domain-containing protein</fullName>
    </recommendedName>
</protein>
<gene>
    <name evidence="1" type="ORF">I6G95_05490</name>
</gene>
<organism evidence="1 2">
    <name type="scientific">Corynebacterium amycolatum</name>
    <dbReference type="NCBI Taxonomy" id="43765"/>
    <lineage>
        <taxon>Bacteria</taxon>
        <taxon>Bacillati</taxon>
        <taxon>Actinomycetota</taxon>
        <taxon>Actinomycetes</taxon>
        <taxon>Mycobacteriales</taxon>
        <taxon>Corynebacteriaceae</taxon>
        <taxon>Corynebacterium</taxon>
    </lineage>
</organism>
<dbReference type="Gene3D" id="3.40.50.2020">
    <property type="match status" value="1"/>
</dbReference>
<dbReference type="InterPro" id="IPR029057">
    <property type="entry name" value="PRTase-like"/>
</dbReference>
<evidence type="ECO:0008006" key="3">
    <source>
        <dbReference type="Google" id="ProtNLM"/>
    </source>
</evidence>
<dbReference type="EMBL" id="CP065628">
    <property type="protein sequence ID" value="QPR31866.1"/>
    <property type="molecule type" value="Genomic_DNA"/>
</dbReference>
<sequence length="85" mass="9038">MRIGGRTRDSAELGASQRRRNLSGHIVPLTQFKHGISGKLRQRCAQATVILVDDVATTGATAAETELVAASLGIRIDMVLVLARA</sequence>
<proteinExistence type="predicted"/>
<reference evidence="1 2" key="1">
    <citation type="submission" date="2020-12" db="EMBL/GenBank/DDBJ databases">
        <title>FDA dAtabase for Regulatory Grade micrObial Sequences (FDA-ARGOS): Supporting development and validation of Infectious Disease Dx tests.</title>
        <authorList>
            <person name="Sproer C."/>
            <person name="Gronow S."/>
            <person name="Severitt S."/>
            <person name="Schroder I."/>
            <person name="Tallon L."/>
            <person name="Sadzewicz L."/>
            <person name="Zhao X."/>
            <person name="Boylan J."/>
            <person name="Ott S."/>
            <person name="Bowen H."/>
            <person name="Vavikolanu K."/>
            <person name="Mehta A."/>
            <person name="Aluvathingal J."/>
            <person name="Nadendla S."/>
            <person name="Lowell S."/>
            <person name="Myers T."/>
            <person name="Yan Y."/>
            <person name="Sichtig H."/>
        </authorList>
    </citation>
    <scope>NUCLEOTIDE SEQUENCE [LARGE SCALE GENOMIC DNA]</scope>
    <source>
        <strain evidence="1 2">FDAARGOS_938</strain>
    </source>
</reference>
<dbReference type="SUPFAM" id="SSF53271">
    <property type="entry name" value="PRTase-like"/>
    <property type="match status" value="1"/>
</dbReference>
<dbReference type="RefSeq" id="WP_197915280.1">
    <property type="nucleotide sequence ID" value="NZ_CP065628.1"/>
</dbReference>
<evidence type="ECO:0000313" key="1">
    <source>
        <dbReference type="EMBL" id="QPR31866.1"/>
    </source>
</evidence>
<name>A0AB37GEM1_CORAY</name>
<evidence type="ECO:0000313" key="2">
    <source>
        <dbReference type="Proteomes" id="UP000594774"/>
    </source>
</evidence>
<dbReference type="Proteomes" id="UP000594774">
    <property type="component" value="Chromosome"/>
</dbReference>